<reference evidence="1 2" key="1">
    <citation type="journal article" date="2014" name="Genome Announc.">
        <title>Draft Genome Sequence of Cytophaga fermentans JCM 21142T, a Facultative Anaerobe Isolated from Marine Mud.</title>
        <authorList>
            <person name="Starns D."/>
            <person name="Oshima K."/>
            <person name="Suda W."/>
            <person name="Iino T."/>
            <person name="Yuki M."/>
            <person name="Inoue J."/>
            <person name="Kitamura K."/>
            <person name="Iida T."/>
            <person name="Darby A."/>
            <person name="Hattori M."/>
            <person name="Ohkuma M."/>
        </authorList>
    </citation>
    <scope>NUCLEOTIDE SEQUENCE [LARGE SCALE GENOMIC DNA]</scope>
    <source>
        <strain evidence="1 2">JCM 21142</strain>
    </source>
</reference>
<gene>
    <name evidence="1" type="ORF">JCM21142_41386</name>
</gene>
<dbReference type="OrthoDB" id="9779322at2"/>
<dbReference type="STRING" id="869213.GCA_000517085_00500"/>
<evidence type="ECO:0000313" key="2">
    <source>
        <dbReference type="Proteomes" id="UP000019402"/>
    </source>
</evidence>
<dbReference type="AlphaFoldDB" id="W7XWM0"/>
<dbReference type="InterPro" id="IPR003748">
    <property type="entry name" value="DUF169"/>
</dbReference>
<comment type="caution">
    <text evidence="1">The sequence shown here is derived from an EMBL/GenBank/DDBJ whole genome shotgun (WGS) entry which is preliminary data.</text>
</comment>
<dbReference type="eggNOG" id="COG2043">
    <property type="taxonomic scope" value="Bacteria"/>
</dbReference>
<organism evidence="1 2">
    <name type="scientific">Saccharicrinis fermentans DSM 9555 = JCM 21142</name>
    <dbReference type="NCBI Taxonomy" id="869213"/>
    <lineage>
        <taxon>Bacteria</taxon>
        <taxon>Pseudomonadati</taxon>
        <taxon>Bacteroidota</taxon>
        <taxon>Bacteroidia</taxon>
        <taxon>Marinilabiliales</taxon>
        <taxon>Marinilabiliaceae</taxon>
        <taxon>Saccharicrinis</taxon>
    </lineage>
</organism>
<keyword evidence="2" id="KW-1185">Reference proteome</keyword>
<proteinExistence type="predicted"/>
<name>W7XWM0_9BACT</name>
<dbReference type="EMBL" id="BAMD01000013">
    <property type="protein sequence ID" value="GAF02745.1"/>
    <property type="molecule type" value="Genomic_DNA"/>
</dbReference>
<sequence length="245" mass="27342">MSTLLDAAYITDKLGIDLPLIAVYDAPHDASFERVIVPVAHRRTCIFAYFNAWMRGQTLMLTSANCGCKDCSYWLLGKENRSRKDLIELLVGEEGVKCSDEIAAAWLNATPHYRPKHTCLYIGFLKNAMIEYLKTVTFFVTPDQLSALVVAANYHVGSQQVSPVEIPFGSGCMQLLAPASALEKPKAVLGASDLAMRKYLPDNVMAFTVNGKMFEILCSIDDNSFLNKAYLRELMEFRKFSKSSE</sequence>
<protein>
    <submittedName>
        <fullName evidence="1">Putative ArCR</fullName>
    </submittedName>
</protein>
<dbReference type="RefSeq" id="WP_052342946.1">
    <property type="nucleotide sequence ID" value="NZ_BAMD01000013.1"/>
</dbReference>
<evidence type="ECO:0000313" key="1">
    <source>
        <dbReference type="EMBL" id="GAF02745.1"/>
    </source>
</evidence>
<dbReference type="Pfam" id="PF02596">
    <property type="entry name" value="DUF169"/>
    <property type="match status" value="1"/>
</dbReference>
<accession>W7XWM0</accession>
<dbReference type="Proteomes" id="UP000019402">
    <property type="component" value="Unassembled WGS sequence"/>
</dbReference>